<dbReference type="InterPro" id="IPR021304">
    <property type="entry name" value="Adeno_L4-33K/L4-22K"/>
</dbReference>
<evidence type="ECO:0000313" key="1">
    <source>
        <dbReference type="EMBL" id="XBY87771.1"/>
    </source>
</evidence>
<accession>A0AB38ZPD5</accession>
<sequence>MRRPPIRPAPRAAQIREPESREVLDTRSQILHILLEIDSFARLQPERRVAIRNRTRESITRQLHYERDLTKLSRLKTDATKLLSLWQTL</sequence>
<proteinExistence type="predicted"/>
<name>A0AB38ZPD5_9ADEN</name>
<organism evidence="1">
    <name type="scientific">Psittacine aviadenovirus B</name>
    <dbReference type="NCBI Taxonomy" id="2169709"/>
    <lineage>
        <taxon>Viruses</taxon>
        <taxon>Varidnaviria</taxon>
        <taxon>Bamfordvirae</taxon>
        <taxon>Preplasmiviricota</taxon>
        <taxon>Polisuviricotina</taxon>
        <taxon>Pharingeaviricetes</taxon>
        <taxon>Rowavirales</taxon>
        <taxon>Adenoviridae</taxon>
        <taxon>Aviadenovirus</taxon>
        <taxon>Aviadenovirus rubri</taxon>
    </lineage>
</organism>
<protein>
    <submittedName>
        <fullName evidence="1">33K protein</fullName>
    </submittedName>
</protein>
<dbReference type="GO" id="GO:0019073">
    <property type="term" value="P:viral DNA genome packaging"/>
    <property type="evidence" value="ECO:0007669"/>
    <property type="project" value="InterPro"/>
</dbReference>
<dbReference type="EMBL" id="OR096706">
    <property type="protein sequence ID" value="XBY87771.1"/>
    <property type="molecule type" value="Genomic_DNA"/>
</dbReference>
<dbReference type="Pfam" id="PF11081">
    <property type="entry name" value="Adeno_L433K_22K"/>
    <property type="match status" value="1"/>
</dbReference>
<reference evidence="1" key="1">
    <citation type="submission" date="2023-06" db="EMBL/GenBank/DDBJ databases">
        <title>Identification of a novel pathogenic adenovirus species in African Grey Parrot unveils distinct lineage within aviadenoviruses.</title>
        <authorList>
            <person name="Das T."/>
            <person name="Raidal S."/>
            <person name="Das S."/>
        </authorList>
    </citation>
    <scope>NUCLEOTIDE SEQUENCE</scope>
    <source>
        <strain evidence="1">CS23-0540</strain>
    </source>
</reference>